<comment type="caution">
    <text evidence="2">The sequence shown here is derived from an EMBL/GenBank/DDBJ whole genome shotgun (WGS) entry which is preliminary data.</text>
</comment>
<dbReference type="EMBL" id="JAGEPA010000002">
    <property type="protein sequence ID" value="MBO1435511.1"/>
    <property type="molecule type" value="Genomic_DNA"/>
</dbReference>
<dbReference type="InterPro" id="IPR001584">
    <property type="entry name" value="Integrase_cat-core"/>
</dbReference>
<organism evidence="2 3">
    <name type="scientific">Bradyrhizobium quebecense</name>
    <dbReference type="NCBI Taxonomy" id="2748629"/>
    <lineage>
        <taxon>Bacteria</taxon>
        <taxon>Pseudomonadati</taxon>
        <taxon>Pseudomonadota</taxon>
        <taxon>Alphaproteobacteria</taxon>
        <taxon>Hyphomicrobiales</taxon>
        <taxon>Nitrobacteraceae</taxon>
        <taxon>Bradyrhizobium</taxon>
    </lineage>
</organism>
<feature type="domain" description="Integrase catalytic" evidence="1">
    <location>
        <begin position="60"/>
        <end position="224"/>
    </location>
</feature>
<accession>A0ABS3MVJ6</accession>
<dbReference type="PROSITE" id="PS50994">
    <property type="entry name" value="INTEGRASE"/>
    <property type="match status" value="1"/>
</dbReference>
<proteinExistence type="predicted"/>
<name>A0ABS3MVJ6_9BRAD</name>
<evidence type="ECO:0000259" key="1">
    <source>
        <dbReference type="PROSITE" id="PS50994"/>
    </source>
</evidence>
<reference evidence="2" key="1">
    <citation type="journal article" date="2021" name="Int. J. Syst. Evol. Microbiol.">
        <title>Bradyrhizobium septentrionale sp. nov. (sv. septentrionale) and Bradyrhizobium quebecense sp. nov. (sv. septentrionale) associated with legumes native to Canada possess rearranged symbiosis genes and numerous insertion sequences.</title>
        <authorList>
            <person name="Bromfield E.S.P."/>
            <person name="Cloutier S."/>
        </authorList>
    </citation>
    <scope>NUCLEOTIDE SEQUENCE</scope>
    <source>
        <strain evidence="2">12S5</strain>
    </source>
</reference>
<dbReference type="SUPFAM" id="SSF53098">
    <property type="entry name" value="Ribonuclease H-like"/>
    <property type="match status" value="1"/>
</dbReference>
<dbReference type="InterPro" id="IPR036397">
    <property type="entry name" value="RNaseH_sf"/>
</dbReference>
<dbReference type="Gene3D" id="3.30.420.10">
    <property type="entry name" value="Ribonuclease H-like superfamily/Ribonuclease H"/>
    <property type="match status" value="1"/>
</dbReference>
<evidence type="ECO:0000313" key="3">
    <source>
        <dbReference type="Proteomes" id="UP000692816"/>
    </source>
</evidence>
<gene>
    <name evidence="2" type="ORF">J4P68_40400</name>
</gene>
<dbReference type="InterPro" id="IPR012337">
    <property type="entry name" value="RNaseH-like_sf"/>
</dbReference>
<sequence>MGCRSGSRRSRSISVGGWTATIDRLLVDVKIAAAAFRRRRAGFYSAIRREVPIRTFADWNSPVPGFGEVDMVAHGGTSVAGSFIQTLTMVDVATGWTECLPLLTREGSLVVEAINRAQSLFPWLLRGVDFDNDSAFMNDVVVPWCREQKLEVTRSRAYKKNDQAFVEQKSGAVVRRLMGYGRFDGVETARMMGHINFFQPSFKLKEKRREGAKVIKRYHLPSTP</sequence>
<keyword evidence="3" id="KW-1185">Reference proteome</keyword>
<evidence type="ECO:0000313" key="2">
    <source>
        <dbReference type="EMBL" id="MBO1435511.1"/>
    </source>
</evidence>
<protein>
    <submittedName>
        <fullName evidence="2">DDE-type integrase/transposase/recombinase</fullName>
    </submittedName>
</protein>
<dbReference type="Proteomes" id="UP000692816">
    <property type="component" value="Unassembled WGS sequence"/>
</dbReference>